<evidence type="ECO:0000256" key="4">
    <source>
        <dbReference type="PROSITE-ProRule" id="PRU00335"/>
    </source>
</evidence>
<dbReference type="InterPro" id="IPR050109">
    <property type="entry name" value="HTH-type_TetR-like_transc_reg"/>
</dbReference>
<dbReference type="PRINTS" id="PR00455">
    <property type="entry name" value="HTHTETR"/>
</dbReference>
<dbReference type="GO" id="GO:0003700">
    <property type="term" value="F:DNA-binding transcription factor activity"/>
    <property type="evidence" value="ECO:0007669"/>
    <property type="project" value="TreeGrafter"/>
</dbReference>
<name>A0A3L8PP54_9ACTN</name>
<proteinExistence type="predicted"/>
<keyword evidence="2 4" id="KW-0238">DNA-binding</keyword>
<dbReference type="AlphaFoldDB" id="A0A3L8PP54"/>
<dbReference type="InterPro" id="IPR009057">
    <property type="entry name" value="Homeodomain-like_sf"/>
</dbReference>
<dbReference type="SUPFAM" id="SSF46689">
    <property type="entry name" value="Homeodomain-like"/>
    <property type="match status" value="1"/>
</dbReference>
<dbReference type="Pfam" id="PF14246">
    <property type="entry name" value="TetR_C_7"/>
    <property type="match status" value="1"/>
</dbReference>
<dbReference type="InterPro" id="IPR039536">
    <property type="entry name" value="TetR_C_Proteobacteria"/>
</dbReference>
<evidence type="ECO:0000313" key="6">
    <source>
        <dbReference type="EMBL" id="RLV57110.1"/>
    </source>
</evidence>
<dbReference type="GO" id="GO:0000976">
    <property type="term" value="F:transcription cis-regulatory region binding"/>
    <property type="evidence" value="ECO:0007669"/>
    <property type="project" value="TreeGrafter"/>
</dbReference>
<evidence type="ECO:0000259" key="5">
    <source>
        <dbReference type="PROSITE" id="PS50977"/>
    </source>
</evidence>
<sequence length="209" mass="22726">MSEQPLSRSARKRADILAAAEALFLSRGYLGASVDDVARRAQVSKPTVYAHFGSKEALFVAVVSAMTGDAGDRVHDRRSWKPDDLGDDVAAHLQQYGLRQLTVVLEPRLLQLRRLVIGEVPRFPDLAKALFDGGPARAITELSGLIAAYAERGVLRVDDPHAAATHFNWMVMGAPLNEAMLLGDEGAPDELALQRHVTEAVRIFVAAYS</sequence>
<feature type="DNA-binding region" description="H-T-H motif" evidence="4">
    <location>
        <begin position="33"/>
        <end position="52"/>
    </location>
</feature>
<dbReference type="PROSITE" id="PS01081">
    <property type="entry name" value="HTH_TETR_1"/>
    <property type="match status" value="1"/>
</dbReference>
<dbReference type="InterPro" id="IPR001647">
    <property type="entry name" value="HTH_TetR"/>
</dbReference>
<evidence type="ECO:0000256" key="2">
    <source>
        <dbReference type="ARBA" id="ARBA00023125"/>
    </source>
</evidence>
<dbReference type="GO" id="GO:0045892">
    <property type="term" value="P:negative regulation of DNA-templated transcription"/>
    <property type="evidence" value="ECO:0007669"/>
    <property type="project" value="UniProtKB-ARBA"/>
</dbReference>
<feature type="domain" description="HTH tetR-type" evidence="5">
    <location>
        <begin position="10"/>
        <end position="70"/>
    </location>
</feature>
<dbReference type="RefSeq" id="WP_121792519.1">
    <property type="nucleotide sequence ID" value="NZ_RDBF01000001.1"/>
</dbReference>
<accession>A0A3L8PP54</accession>
<dbReference type="PROSITE" id="PS50977">
    <property type="entry name" value="HTH_TETR_2"/>
    <property type="match status" value="1"/>
</dbReference>
<dbReference type="InterPro" id="IPR023772">
    <property type="entry name" value="DNA-bd_HTH_TetR-type_CS"/>
</dbReference>
<dbReference type="Gene3D" id="1.10.357.10">
    <property type="entry name" value="Tetracycline Repressor, domain 2"/>
    <property type="match status" value="1"/>
</dbReference>
<organism evidence="6 7">
    <name type="scientific">Aeromicrobium phragmitis</name>
    <dbReference type="NCBI Taxonomy" id="2478914"/>
    <lineage>
        <taxon>Bacteria</taxon>
        <taxon>Bacillati</taxon>
        <taxon>Actinomycetota</taxon>
        <taxon>Actinomycetes</taxon>
        <taxon>Propionibacteriales</taxon>
        <taxon>Nocardioidaceae</taxon>
        <taxon>Aeromicrobium</taxon>
    </lineage>
</organism>
<dbReference type="PANTHER" id="PTHR30055">
    <property type="entry name" value="HTH-TYPE TRANSCRIPTIONAL REGULATOR RUTR"/>
    <property type="match status" value="1"/>
</dbReference>
<evidence type="ECO:0000256" key="3">
    <source>
        <dbReference type="ARBA" id="ARBA00023163"/>
    </source>
</evidence>
<dbReference type="Pfam" id="PF00440">
    <property type="entry name" value="TetR_N"/>
    <property type="match status" value="1"/>
</dbReference>
<dbReference type="PANTHER" id="PTHR30055:SF146">
    <property type="entry name" value="HTH-TYPE TRANSCRIPTIONAL DUAL REGULATOR CECR"/>
    <property type="match status" value="1"/>
</dbReference>
<reference evidence="6 7" key="1">
    <citation type="submission" date="2018-10" db="EMBL/GenBank/DDBJ databases">
        <title>Aeromicrobium sp. 9W16Y-2 whole genome shotgun sequence.</title>
        <authorList>
            <person name="Li F."/>
        </authorList>
    </citation>
    <scope>NUCLEOTIDE SEQUENCE [LARGE SCALE GENOMIC DNA]</scope>
    <source>
        <strain evidence="6 7">9W16Y-2</strain>
    </source>
</reference>
<evidence type="ECO:0000313" key="7">
    <source>
        <dbReference type="Proteomes" id="UP000282515"/>
    </source>
</evidence>
<keyword evidence="7" id="KW-1185">Reference proteome</keyword>
<dbReference type="InterPro" id="IPR036271">
    <property type="entry name" value="Tet_transcr_reg_TetR-rel_C_sf"/>
</dbReference>
<dbReference type="OrthoDB" id="7186128at2"/>
<dbReference type="EMBL" id="RDBF01000001">
    <property type="protein sequence ID" value="RLV57110.1"/>
    <property type="molecule type" value="Genomic_DNA"/>
</dbReference>
<dbReference type="FunFam" id="1.10.10.60:FF:000141">
    <property type="entry name" value="TetR family transcriptional regulator"/>
    <property type="match status" value="1"/>
</dbReference>
<evidence type="ECO:0000256" key="1">
    <source>
        <dbReference type="ARBA" id="ARBA00023015"/>
    </source>
</evidence>
<dbReference type="SUPFAM" id="SSF48498">
    <property type="entry name" value="Tetracyclin repressor-like, C-terminal domain"/>
    <property type="match status" value="1"/>
</dbReference>
<keyword evidence="1" id="KW-0805">Transcription regulation</keyword>
<comment type="caution">
    <text evidence="6">The sequence shown here is derived from an EMBL/GenBank/DDBJ whole genome shotgun (WGS) entry which is preliminary data.</text>
</comment>
<keyword evidence="3" id="KW-0804">Transcription</keyword>
<protein>
    <submittedName>
        <fullName evidence="6">TetR/AcrR family transcriptional regulator</fullName>
    </submittedName>
</protein>
<dbReference type="Proteomes" id="UP000282515">
    <property type="component" value="Unassembled WGS sequence"/>
</dbReference>
<gene>
    <name evidence="6" type="ORF">D9V41_00140</name>
</gene>